<dbReference type="GO" id="GO:0016185">
    <property type="term" value="P:synaptic vesicle budding from presynaptic endocytic zone membrane"/>
    <property type="evidence" value="ECO:0007669"/>
    <property type="project" value="TreeGrafter"/>
</dbReference>
<dbReference type="GO" id="GO:0005634">
    <property type="term" value="C:nucleus"/>
    <property type="evidence" value="ECO:0007669"/>
    <property type="project" value="TreeGrafter"/>
</dbReference>
<feature type="domain" description="Dynamin-type G" evidence="9">
    <location>
        <begin position="651"/>
        <end position="947"/>
    </location>
</feature>
<dbReference type="EMBL" id="QBIY01012582">
    <property type="protein sequence ID" value="RXN22720.1"/>
    <property type="molecule type" value="Genomic_DNA"/>
</dbReference>
<keyword evidence="2" id="KW-0963">Cytoplasm</keyword>
<keyword evidence="12" id="KW-1267">Proteomics identification</keyword>
<dbReference type="InterPro" id="IPR039477">
    <property type="entry name" value="ILEI/PANDER_dom"/>
</dbReference>
<evidence type="ECO:0000259" key="8">
    <source>
        <dbReference type="PROSITE" id="PS51388"/>
    </source>
</evidence>
<dbReference type="GO" id="GO:0031623">
    <property type="term" value="P:receptor internalization"/>
    <property type="evidence" value="ECO:0007669"/>
    <property type="project" value="TreeGrafter"/>
</dbReference>
<feature type="domain" description="GED" evidence="8">
    <location>
        <begin position="550"/>
        <end position="640"/>
    </location>
</feature>
<accession>A0A498MQS0</accession>
<dbReference type="Gene3D" id="3.40.50.300">
    <property type="entry name" value="P-loop containing nucleotide triphosphate hydrolases"/>
    <property type="match status" value="2"/>
</dbReference>
<dbReference type="InterPro" id="IPR045063">
    <property type="entry name" value="Dynamin_N"/>
</dbReference>
<dbReference type="PROSITE" id="PS51388">
    <property type="entry name" value="GED"/>
    <property type="match status" value="1"/>
</dbReference>
<dbReference type="PRINTS" id="PR00195">
    <property type="entry name" value="DYNAMIN"/>
</dbReference>
<dbReference type="STRING" id="84645.A0A498MQS0"/>
<dbReference type="GO" id="GO:0005874">
    <property type="term" value="C:microtubule"/>
    <property type="evidence" value="ECO:0007669"/>
    <property type="project" value="TreeGrafter"/>
</dbReference>
<dbReference type="GO" id="GO:0005886">
    <property type="term" value="C:plasma membrane"/>
    <property type="evidence" value="ECO:0007669"/>
    <property type="project" value="TreeGrafter"/>
</dbReference>
<comment type="caution">
    <text evidence="10">The sequence shown here is derived from an EMBL/GenBank/DDBJ whole genome shotgun (WGS) entry which is preliminary data.</text>
</comment>
<dbReference type="SUPFAM" id="SSF52540">
    <property type="entry name" value="P-loop containing nucleoside triphosphate hydrolases"/>
    <property type="match status" value="2"/>
</dbReference>
<dbReference type="InterPro" id="IPR022812">
    <property type="entry name" value="Dynamin"/>
</dbReference>
<evidence type="ECO:0000256" key="5">
    <source>
        <dbReference type="ARBA" id="ARBA00023134"/>
    </source>
</evidence>
<comment type="subcellular location">
    <subcellularLocation>
        <location evidence="1">Cytoplasm</location>
    </subcellularLocation>
</comment>
<dbReference type="InterPro" id="IPR027417">
    <property type="entry name" value="P-loop_NTPase"/>
</dbReference>
<evidence type="ECO:0000256" key="7">
    <source>
        <dbReference type="RuleBase" id="RU003932"/>
    </source>
</evidence>
<dbReference type="GO" id="GO:0030246">
    <property type="term" value="F:carbohydrate binding"/>
    <property type="evidence" value="ECO:0007669"/>
    <property type="project" value="UniProtKB-UniRule"/>
</dbReference>
<dbReference type="InterPro" id="IPR003130">
    <property type="entry name" value="GED"/>
</dbReference>
<keyword evidence="11" id="KW-1185">Reference proteome</keyword>
<comment type="similarity">
    <text evidence="7">Belongs to the TRAFAC class dynamin-like GTPase superfamily. Dynamin/Fzo/YdjA family.</text>
</comment>
<dbReference type="PROSITE" id="PS00410">
    <property type="entry name" value="G_DYNAMIN_1"/>
    <property type="match status" value="2"/>
</dbReference>
<dbReference type="Gene3D" id="1.20.120.1240">
    <property type="entry name" value="Dynamin, middle domain"/>
    <property type="match status" value="2"/>
</dbReference>
<evidence type="ECO:0000313" key="11">
    <source>
        <dbReference type="Proteomes" id="UP000290572"/>
    </source>
</evidence>
<dbReference type="PROSITE" id="PS52031">
    <property type="entry name" value="GG_LECTIN"/>
    <property type="match status" value="1"/>
</dbReference>
<proteinExistence type="evidence at protein level"/>
<dbReference type="InterPro" id="IPR030381">
    <property type="entry name" value="G_DYNAMIN_dom"/>
</dbReference>
<evidence type="ECO:0000256" key="3">
    <source>
        <dbReference type="ARBA" id="ARBA00022734"/>
    </source>
</evidence>
<evidence type="ECO:0000256" key="6">
    <source>
        <dbReference type="PROSITE-ProRule" id="PRU01375"/>
    </source>
</evidence>
<gene>
    <name evidence="10" type="ORF">ROHU_006646</name>
</gene>
<dbReference type="Pfam" id="PF00350">
    <property type="entry name" value="Dynamin_N"/>
    <property type="match status" value="2"/>
</dbReference>
<protein>
    <submittedName>
        <fullName evidence="10">Interferon-induced GTP-binding Mx3-like protein</fullName>
    </submittedName>
</protein>
<evidence type="ECO:0000313" key="10">
    <source>
        <dbReference type="EMBL" id="RXN22720.1"/>
    </source>
</evidence>
<organism evidence="10 11">
    <name type="scientific">Labeo rohita</name>
    <name type="common">Indian major carp</name>
    <name type="synonym">Cyprinus rohita</name>
    <dbReference type="NCBI Taxonomy" id="84645"/>
    <lineage>
        <taxon>Eukaryota</taxon>
        <taxon>Metazoa</taxon>
        <taxon>Chordata</taxon>
        <taxon>Craniata</taxon>
        <taxon>Vertebrata</taxon>
        <taxon>Euteleostomi</taxon>
        <taxon>Actinopterygii</taxon>
        <taxon>Neopterygii</taxon>
        <taxon>Teleostei</taxon>
        <taxon>Ostariophysi</taxon>
        <taxon>Cypriniformes</taxon>
        <taxon>Cyprinidae</taxon>
        <taxon>Labeoninae</taxon>
        <taxon>Labeonini</taxon>
        <taxon>Labeo</taxon>
    </lineage>
</organism>
<dbReference type="PROSITE" id="PS51718">
    <property type="entry name" value="G_DYNAMIN_2"/>
    <property type="match status" value="2"/>
</dbReference>
<evidence type="ECO:0000256" key="4">
    <source>
        <dbReference type="ARBA" id="ARBA00022741"/>
    </source>
</evidence>
<dbReference type="GO" id="GO:0098793">
    <property type="term" value="C:presynapse"/>
    <property type="evidence" value="ECO:0007669"/>
    <property type="project" value="GOC"/>
</dbReference>
<feature type="domain" description="Dynamin-type G" evidence="9">
    <location>
        <begin position="31"/>
        <end position="337"/>
    </location>
</feature>
<evidence type="ECO:0000259" key="9">
    <source>
        <dbReference type="PROSITE" id="PS51718"/>
    </source>
</evidence>
<dbReference type="AlphaFoldDB" id="A0A498MQS0"/>
<dbReference type="GO" id="GO:0051607">
    <property type="term" value="P:defense response to virus"/>
    <property type="evidence" value="ECO:0007669"/>
    <property type="project" value="TreeGrafter"/>
</dbReference>
<dbReference type="GO" id="GO:0005737">
    <property type="term" value="C:cytoplasm"/>
    <property type="evidence" value="ECO:0007669"/>
    <property type="project" value="UniProtKB-SubCell"/>
</dbReference>
<dbReference type="InterPro" id="IPR000375">
    <property type="entry name" value="Dynamin_stalk"/>
</dbReference>
<sequence>MKGEVHSHLEESIRPYIDLIDTLRSIGIHKDLSLPTVVVIGDQSSGKSSVLEALSGIALPRGSGIVTRCPLELRLKKVTGGVKWKAVLSYRKKRIKLVDSSIFASPLNVSGQLRSGKVAHSVYDEKKFEFEDPSEVEERVKAAQNELAGKGVGIRNELITLEIMSPDVCDLTLIDLPGIARVPVKGQPQDIGDQIKNLIMTFIKKEETINMVVVPCNTDITTTEALKMAQEVDPEGKRTIAILTKPDLIDKGTEKNILAVVHNKVIPLRKGYIMVKCRGQQQINDEIPLEEAEQMEKDFFQNHDYYRGLLTENRATIKGLAVRLTHILVDHIKKSLPQLDDNVKKMLWDAKNELNECEEGPPQDPKGAKQFLIMILKKFNDRINSLSTGDLIIKENLFVRLREIFKKWNDHLVDTKPSFKNMKEFCQNNRGRELLGFSNYRVFEIVLQSQVATLKKPAFDLLNIIKEIILEQFRDVSNQSFQNYPVLLDITTKKIINIQASQHAKAQERISEQFEMENMIYTQDPIYLKMLNEISHETFSEDQLPIFDTKTKYSEMLQAYYDIVVQRMADQLPMMITLFMLKQTAQFLSTDMLSLLDWANVSELLFDNSDNAKKRKDLQKMKGEVHSHLEKSIRPYIDLIDTLRTVGIHKDLGLPTIAVIGDQSSGKSSVLEALSGVALPRGSGIVTRCPLELRLKKVTGVNWKAVLTYNKKTNKSVKSAGIKPSKLAGETTYNEEKIEFADPSLVEKHVAAAQNELAGKGVGISDELITLEIMSPDVCDLTLIDLPGIARVPVEGQPEDIGKQIKRLIKKYIIKHETVNLVVVPCNIDIATTEALQMAQEVDPDGIRTIAILTKPDLIDKGTEKSILSIVHNQVIPLRKGYIMVKCRGQQQINDEIPLEEAAQIERDFFQNHDYFRCILEDNKATVKCLAVKLTQDLVDHIKKSLPQLHEDIKTQLWSVKRDLKDCEAGPPEDTEGAKEFLIKTLNRFNEQIKSLLSGELMTEKTLFAQLRAEFKKWNDYLNSTKSTFNNTNELSQKNRGRELPGFSNYRLFEKILQDHVAELKEPAIDLLNAIKDIVIKQFSDVVNECFQNYHVLQNTIKDKLNHIQLTQLEKAEQRISEQFKMENRIYTQDPIFLKILTEVTNKAFSTKELPVFDKPCSYSHMLEAYYEVLKANAASQNHVLEMTIALRLNDEARTLIADLGSAYISQLKFRDNWVFVGGKKTMAQISFEQHMKNERETNKYDSWPEMIEMEGCIPQMF</sequence>
<dbReference type="FunFam" id="1.20.120.1240:FF:000007">
    <property type="entry name" value="Interferon-induced GTP-binding protein Mx1"/>
    <property type="match status" value="1"/>
</dbReference>
<evidence type="ECO:0000256" key="1">
    <source>
        <dbReference type="ARBA" id="ARBA00004496"/>
    </source>
</evidence>
<dbReference type="CDD" id="cd08771">
    <property type="entry name" value="DLP_1"/>
    <property type="match status" value="2"/>
</dbReference>
<keyword evidence="3 6" id="KW-0430">Lectin</keyword>
<dbReference type="Pfam" id="PF01031">
    <property type="entry name" value="Dynamin_M"/>
    <property type="match status" value="2"/>
</dbReference>
<keyword evidence="4 7" id="KW-0547">Nucleotide-binding</keyword>
<dbReference type="PANTHER" id="PTHR11566">
    <property type="entry name" value="DYNAMIN"/>
    <property type="match status" value="1"/>
</dbReference>
<dbReference type="InterPro" id="IPR020850">
    <property type="entry name" value="GED_dom"/>
</dbReference>
<name>A0A498MQS0_LABRO</name>
<dbReference type="Pfam" id="PF15711">
    <property type="entry name" value="ILEI"/>
    <property type="match status" value="1"/>
</dbReference>
<dbReference type="Pfam" id="PF02212">
    <property type="entry name" value="GED"/>
    <property type="match status" value="1"/>
</dbReference>
<dbReference type="GO" id="GO:0008017">
    <property type="term" value="F:microtubule binding"/>
    <property type="evidence" value="ECO:0007669"/>
    <property type="project" value="TreeGrafter"/>
</dbReference>
<dbReference type="SMART" id="SM00053">
    <property type="entry name" value="DYNc"/>
    <property type="match status" value="2"/>
</dbReference>
<dbReference type="PANTHER" id="PTHR11566:SF225">
    <property type="entry name" value="INTERFERON-INDUCED GTP-BINDING PROTEIN MX-RELATED"/>
    <property type="match status" value="1"/>
</dbReference>
<keyword evidence="5 7" id="KW-0342">GTP-binding</keyword>
<evidence type="ECO:0007829" key="12">
    <source>
        <dbReference type="PeptideAtlas" id="A0A498MQS0"/>
    </source>
</evidence>
<reference evidence="10 11" key="1">
    <citation type="submission" date="2018-03" db="EMBL/GenBank/DDBJ databases">
        <title>Draft genome sequence of Rohu Carp (Labeo rohita).</title>
        <authorList>
            <person name="Das P."/>
            <person name="Kushwaha B."/>
            <person name="Joshi C.G."/>
            <person name="Kumar D."/>
            <person name="Nagpure N.S."/>
            <person name="Sahoo L."/>
            <person name="Das S.P."/>
            <person name="Bit A."/>
            <person name="Patnaik S."/>
            <person name="Meher P.K."/>
            <person name="Jayasankar P."/>
            <person name="Koringa P.G."/>
            <person name="Patel N.V."/>
            <person name="Hinsu A.T."/>
            <person name="Kumar R."/>
            <person name="Pandey M."/>
            <person name="Agarwal S."/>
            <person name="Srivastava S."/>
            <person name="Singh M."/>
            <person name="Iquebal M.A."/>
            <person name="Jaiswal S."/>
            <person name="Angadi U.B."/>
            <person name="Kumar N."/>
            <person name="Raza M."/>
            <person name="Shah T.M."/>
            <person name="Rai A."/>
            <person name="Jena J.K."/>
        </authorList>
    </citation>
    <scope>NUCLEOTIDE SEQUENCE [LARGE SCALE GENOMIC DNA]</scope>
    <source>
        <strain evidence="10">DASCIFA01</strain>
        <tissue evidence="10">Testis</tissue>
    </source>
</reference>
<evidence type="ECO:0000256" key="2">
    <source>
        <dbReference type="ARBA" id="ARBA00022490"/>
    </source>
</evidence>
<dbReference type="GO" id="GO:0003924">
    <property type="term" value="F:GTPase activity"/>
    <property type="evidence" value="ECO:0007669"/>
    <property type="project" value="InterPro"/>
</dbReference>
<dbReference type="Proteomes" id="UP000290572">
    <property type="component" value="Unassembled WGS sequence"/>
</dbReference>
<dbReference type="InterPro" id="IPR001401">
    <property type="entry name" value="Dynamin_GTPase"/>
</dbReference>
<dbReference type="GO" id="GO:0005525">
    <property type="term" value="F:GTP binding"/>
    <property type="evidence" value="ECO:0007669"/>
    <property type="project" value="UniProtKB-KW"/>
</dbReference>
<dbReference type="InterPro" id="IPR019762">
    <property type="entry name" value="Dynamin_GTPase_CS"/>
</dbReference>